<dbReference type="Proteomes" id="UP000202419">
    <property type="component" value="Segment"/>
</dbReference>
<dbReference type="EMBL" id="DQ491002">
    <property type="protein sequence ID" value="ABT14809.1"/>
    <property type="molecule type" value="Genomic_DNA"/>
</dbReference>
<name>A7IWT5_PBCVN</name>
<gene>
    <name evidence="1" type="primary">b410L</name>
    <name evidence="1" type="ORF">NY2A_b410L</name>
</gene>
<keyword evidence="2" id="KW-1185">Reference proteome</keyword>
<proteinExistence type="predicted"/>
<dbReference type="GeneID" id="5658834"/>
<accession>A7IWT5</accession>
<protein>
    <submittedName>
        <fullName evidence="1">Uncharacterized protein b410L</fullName>
    </submittedName>
</protein>
<dbReference type="OrthoDB" id="36551at10239"/>
<evidence type="ECO:0000313" key="2">
    <source>
        <dbReference type="Proteomes" id="UP000202419"/>
    </source>
</evidence>
<organism evidence="1 2">
    <name type="scientific">Paramecium bursaria Chlorella virus NY2A</name>
    <name type="common">PBCV-NY2A</name>
    <dbReference type="NCBI Taxonomy" id="46021"/>
    <lineage>
        <taxon>Viruses</taxon>
        <taxon>Varidnaviria</taxon>
        <taxon>Bamfordvirae</taxon>
        <taxon>Nucleocytoviricota</taxon>
        <taxon>Megaviricetes</taxon>
        <taxon>Algavirales</taxon>
        <taxon>Phycodnaviridae</taxon>
        <taxon>Chlorovirus</taxon>
        <taxon>Chlorovirus americanus</taxon>
    </lineage>
</organism>
<dbReference type="RefSeq" id="YP_001497606.1">
    <property type="nucleotide sequence ID" value="NC_009898.1"/>
</dbReference>
<sequence length="96" mass="10947">MFRKREEQFGARKMRPSLVASGLVMSVCILVDFQTHHDVRSDDDAIDERVGLVCVDASVIDAIFSLSHNDVVLFEETEERVLVFLPRKTTRLVRIA</sequence>
<evidence type="ECO:0000313" key="1">
    <source>
        <dbReference type="EMBL" id="ABT14809.1"/>
    </source>
</evidence>
<reference evidence="1 2" key="1">
    <citation type="journal article" date="2007" name="Virology">
        <title>Sequence and annotation of the 369-kb NY-2A and the 345-kb AR158 viruses that infect Chlorella NC64A.</title>
        <authorList>
            <person name="Fitzgerald L.A."/>
            <person name="Graves M.V."/>
            <person name="Li X."/>
            <person name="Feldblyum T."/>
            <person name="Nierman W.C."/>
            <person name="Van Etten J.L."/>
        </authorList>
    </citation>
    <scope>NUCLEOTIDE SEQUENCE [LARGE SCALE GENOMIC DNA]</scope>
    <source>
        <strain evidence="1 2">NY-2A</strain>
    </source>
</reference>
<dbReference type="KEGG" id="vg:5658834"/>
<organismHost>
    <name type="scientific">Chlorella</name>
    <dbReference type="NCBI Taxonomy" id="3071"/>
</organismHost>